<reference evidence="1" key="1">
    <citation type="journal article" date="2021" name="PeerJ">
        <title>Extensive microbial diversity within the chicken gut microbiome revealed by metagenomics and culture.</title>
        <authorList>
            <person name="Gilroy R."/>
            <person name="Ravi A."/>
            <person name="Getino M."/>
            <person name="Pursley I."/>
            <person name="Horton D.L."/>
            <person name="Alikhan N.F."/>
            <person name="Baker D."/>
            <person name="Gharbi K."/>
            <person name="Hall N."/>
            <person name="Watson M."/>
            <person name="Adriaenssens E.M."/>
            <person name="Foster-Nyarko E."/>
            <person name="Jarju S."/>
            <person name="Secka A."/>
            <person name="Antonio M."/>
            <person name="Oren A."/>
            <person name="Chaudhuri R.R."/>
            <person name="La Ragione R."/>
            <person name="Hildebrand F."/>
            <person name="Pallen M.J."/>
        </authorList>
    </citation>
    <scope>NUCLEOTIDE SEQUENCE</scope>
    <source>
        <strain evidence="1">USAMLcec4-12693</strain>
    </source>
</reference>
<proteinExistence type="predicted"/>
<organism evidence="1 2">
    <name type="scientific">Merdimonas faecis</name>
    <dbReference type="NCBI Taxonomy" id="1653435"/>
    <lineage>
        <taxon>Bacteria</taxon>
        <taxon>Bacillati</taxon>
        <taxon>Bacillota</taxon>
        <taxon>Clostridia</taxon>
        <taxon>Lachnospirales</taxon>
        <taxon>Lachnospiraceae</taxon>
        <taxon>Merdimonas</taxon>
    </lineage>
</organism>
<dbReference type="RefSeq" id="WP_070088437.1">
    <property type="nucleotide sequence ID" value="NZ_CABMJS010000014.1"/>
</dbReference>
<dbReference type="AlphaFoldDB" id="A0A9D3AJC3"/>
<gene>
    <name evidence="1" type="ORF">K8V39_06870</name>
</gene>
<protein>
    <submittedName>
        <fullName evidence="1">DUF3841 domain-containing protein</fullName>
    </submittedName>
</protein>
<name>A0A9D3AJC3_9FIRM</name>
<dbReference type="OrthoDB" id="286252at2"/>
<dbReference type="Pfam" id="PF12952">
    <property type="entry name" value="DUF3841"/>
    <property type="match status" value="1"/>
</dbReference>
<dbReference type="EMBL" id="DYXE01000060">
    <property type="protein sequence ID" value="HJH49967.1"/>
    <property type="molecule type" value="Genomic_DNA"/>
</dbReference>
<sequence>MKQARTLWTRQRPEVWEELKSSGIYRVKKEYIEEKNGSITDYYLELYRWYTKTAKKYLTIPPGCEYPIWLSLGEEFMLQPVENTVILKLEIPEGQYLICNMKGWDYRVNYWYVPLDQEDDKKHKEELKRYGIASEDELVTGRKGEFYPMLKRKITGSWERIFTVPPDTEENAAATAWELRKSWVREVRRYE</sequence>
<accession>A0A9D3AJC3</accession>
<comment type="caution">
    <text evidence="1">The sequence shown here is derived from an EMBL/GenBank/DDBJ whole genome shotgun (WGS) entry which is preliminary data.</text>
</comment>
<evidence type="ECO:0000313" key="1">
    <source>
        <dbReference type="EMBL" id="HJH49967.1"/>
    </source>
</evidence>
<evidence type="ECO:0000313" key="2">
    <source>
        <dbReference type="Proteomes" id="UP000813420"/>
    </source>
</evidence>
<dbReference type="InterPro" id="IPR024211">
    <property type="entry name" value="DUF3841"/>
</dbReference>
<reference evidence="1" key="2">
    <citation type="submission" date="2021-09" db="EMBL/GenBank/DDBJ databases">
        <authorList>
            <person name="Gilroy R."/>
        </authorList>
    </citation>
    <scope>NUCLEOTIDE SEQUENCE</scope>
    <source>
        <strain evidence="1">USAMLcec4-12693</strain>
    </source>
</reference>
<dbReference type="Proteomes" id="UP000813420">
    <property type="component" value="Unassembled WGS sequence"/>
</dbReference>